<feature type="compositionally biased region" description="Acidic residues" evidence="1">
    <location>
        <begin position="24"/>
        <end position="33"/>
    </location>
</feature>
<feature type="region of interest" description="Disordered" evidence="1">
    <location>
        <begin position="1"/>
        <end position="69"/>
    </location>
</feature>
<sequence>MTDRTAMPPSDDAIPEADRLEQNLDVESEESEFEPPVQTADREAAEADLLEQSIPVPLDDEYDEPGAED</sequence>
<evidence type="ECO:0000256" key="1">
    <source>
        <dbReference type="SAM" id="MobiDB-lite"/>
    </source>
</evidence>
<dbReference type="eggNOG" id="ENOG5031FCD">
    <property type="taxonomic scope" value="Bacteria"/>
</dbReference>
<dbReference type="KEGG" id="nno:NONO_c69760"/>
<feature type="compositionally biased region" description="Acidic residues" evidence="1">
    <location>
        <begin position="58"/>
        <end position="69"/>
    </location>
</feature>
<evidence type="ECO:0000313" key="2">
    <source>
        <dbReference type="EMBL" id="AHH21737.1"/>
    </source>
</evidence>
<proteinExistence type="predicted"/>
<evidence type="ECO:0000313" key="3">
    <source>
        <dbReference type="Proteomes" id="UP000019150"/>
    </source>
</evidence>
<reference evidence="2 3" key="1">
    <citation type="journal article" date="2014" name="Appl. Environ. Microbiol.">
        <title>Insights into the Microbial Degradation of Rubber and Gutta-Percha by Analysis of the Complete Genome of Nocardia nova SH22a.</title>
        <authorList>
            <person name="Luo Q."/>
            <person name="Hiessl S."/>
            <person name="Poehlein A."/>
            <person name="Daniel R."/>
            <person name="Steinbuchel A."/>
        </authorList>
    </citation>
    <scope>NUCLEOTIDE SEQUENCE [LARGE SCALE GENOMIC DNA]</scope>
    <source>
        <strain evidence="2">SH22a</strain>
    </source>
</reference>
<dbReference type="RefSeq" id="WP_025353028.1">
    <property type="nucleotide sequence ID" value="NZ_CP006850.1"/>
</dbReference>
<name>W5TR48_9NOCA</name>
<protein>
    <submittedName>
        <fullName evidence="2">Uncharacterized protein</fullName>
    </submittedName>
</protein>
<dbReference type="EMBL" id="CP006850">
    <property type="protein sequence ID" value="AHH21737.1"/>
    <property type="molecule type" value="Genomic_DNA"/>
</dbReference>
<accession>W5TR48</accession>
<dbReference type="HOGENOM" id="CLU_2771745_0_0_11"/>
<gene>
    <name evidence="2" type="ORF">NONO_c69760</name>
</gene>
<organism evidence="2 3">
    <name type="scientific">Nocardia nova SH22a</name>
    <dbReference type="NCBI Taxonomy" id="1415166"/>
    <lineage>
        <taxon>Bacteria</taxon>
        <taxon>Bacillati</taxon>
        <taxon>Actinomycetota</taxon>
        <taxon>Actinomycetes</taxon>
        <taxon>Mycobacteriales</taxon>
        <taxon>Nocardiaceae</taxon>
        <taxon>Nocardia</taxon>
    </lineage>
</organism>
<keyword evidence="3" id="KW-1185">Reference proteome</keyword>
<dbReference type="PATRIC" id="fig|1415166.3.peg.7162"/>
<dbReference type="Proteomes" id="UP000019150">
    <property type="component" value="Chromosome"/>
</dbReference>
<dbReference type="AlphaFoldDB" id="W5TR48"/>